<dbReference type="AlphaFoldDB" id="A0A3P8GAI5"/>
<accession>A0A3P8GAI5</accession>
<evidence type="ECO:0000313" key="2">
    <source>
        <dbReference type="Proteomes" id="UP000269396"/>
    </source>
</evidence>
<protein>
    <submittedName>
        <fullName evidence="1">Uncharacterized protein</fullName>
    </submittedName>
</protein>
<keyword evidence="2" id="KW-1185">Reference proteome</keyword>
<organism evidence="1 2">
    <name type="scientific">Schistosoma mattheei</name>
    <dbReference type="NCBI Taxonomy" id="31246"/>
    <lineage>
        <taxon>Eukaryota</taxon>
        <taxon>Metazoa</taxon>
        <taxon>Spiralia</taxon>
        <taxon>Lophotrochozoa</taxon>
        <taxon>Platyhelminthes</taxon>
        <taxon>Trematoda</taxon>
        <taxon>Digenea</taxon>
        <taxon>Strigeidida</taxon>
        <taxon>Schistosomatoidea</taxon>
        <taxon>Schistosomatidae</taxon>
        <taxon>Schistosoma</taxon>
    </lineage>
</organism>
<sequence>MVLKLFRPMTYNEAKSSAQKIWCVLLHFFSYDSIPLPRLRPSPVWYRRLQSTLEKAGLATHTLVNALSRCSGSKYVWHIFGLALGCYGRFWFLGST</sequence>
<evidence type="ECO:0000313" key="1">
    <source>
        <dbReference type="EMBL" id="VDP32009.1"/>
    </source>
</evidence>
<dbReference type="EMBL" id="UZAL01027371">
    <property type="protein sequence ID" value="VDP32009.1"/>
    <property type="molecule type" value="Genomic_DNA"/>
</dbReference>
<dbReference type="Proteomes" id="UP000269396">
    <property type="component" value="Unassembled WGS sequence"/>
</dbReference>
<proteinExistence type="predicted"/>
<gene>
    <name evidence="1" type="ORF">SMTD_LOCUS6064</name>
</gene>
<name>A0A3P8GAI5_9TREM</name>
<reference evidence="1 2" key="1">
    <citation type="submission" date="2018-11" db="EMBL/GenBank/DDBJ databases">
        <authorList>
            <consortium name="Pathogen Informatics"/>
        </authorList>
    </citation>
    <scope>NUCLEOTIDE SEQUENCE [LARGE SCALE GENOMIC DNA]</scope>
    <source>
        <strain>Denwood</strain>
        <strain evidence="2">Zambia</strain>
    </source>
</reference>